<comment type="caution">
    <text evidence="2">The sequence shown here is derived from an EMBL/GenBank/DDBJ whole genome shotgun (WGS) entry which is preliminary data.</text>
</comment>
<dbReference type="SMART" id="SM00530">
    <property type="entry name" value="HTH_XRE"/>
    <property type="match status" value="1"/>
</dbReference>
<dbReference type="Gene3D" id="1.10.260.40">
    <property type="entry name" value="lambda repressor-like DNA-binding domains"/>
    <property type="match status" value="1"/>
</dbReference>
<keyword evidence="3" id="KW-1185">Reference proteome</keyword>
<dbReference type="InterPro" id="IPR013435">
    <property type="entry name" value="Mobile_mystery_prot_A"/>
</dbReference>
<dbReference type="InterPro" id="IPR001387">
    <property type="entry name" value="Cro/C1-type_HTH"/>
</dbReference>
<dbReference type="GO" id="GO:0003677">
    <property type="term" value="F:DNA binding"/>
    <property type="evidence" value="ECO:0007669"/>
    <property type="project" value="InterPro"/>
</dbReference>
<dbReference type="PROSITE" id="PS50943">
    <property type="entry name" value="HTH_CROC1"/>
    <property type="match status" value="1"/>
</dbReference>
<organism evidence="2 3">
    <name type="scientific">Microbaculum marinum</name>
    <dbReference type="NCBI Taxonomy" id="1764581"/>
    <lineage>
        <taxon>Bacteria</taxon>
        <taxon>Pseudomonadati</taxon>
        <taxon>Pseudomonadota</taxon>
        <taxon>Alphaproteobacteria</taxon>
        <taxon>Hyphomicrobiales</taxon>
        <taxon>Tepidamorphaceae</taxon>
        <taxon>Microbaculum</taxon>
    </lineage>
</organism>
<evidence type="ECO:0000313" key="3">
    <source>
        <dbReference type="Proteomes" id="UP001378188"/>
    </source>
</evidence>
<dbReference type="AlphaFoldDB" id="A0AAW9RUD7"/>
<dbReference type="CDD" id="cd00093">
    <property type="entry name" value="HTH_XRE"/>
    <property type="match status" value="1"/>
</dbReference>
<accession>A0AAW9RUD7</accession>
<proteinExistence type="predicted"/>
<dbReference type="EMBL" id="JAZHOF010000002">
    <property type="protein sequence ID" value="MEJ8571131.1"/>
    <property type="molecule type" value="Genomic_DNA"/>
</dbReference>
<dbReference type="RefSeq" id="WP_340328814.1">
    <property type="nucleotide sequence ID" value="NZ_JAZHOF010000002.1"/>
</dbReference>
<name>A0AAW9RUD7_9HYPH</name>
<dbReference type="InterPro" id="IPR010982">
    <property type="entry name" value="Lambda_DNA-bd_dom_sf"/>
</dbReference>
<dbReference type="SUPFAM" id="SSF47413">
    <property type="entry name" value="lambda repressor-like DNA-binding domains"/>
    <property type="match status" value="1"/>
</dbReference>
<reference evidence="2 3" key="1">
    <citation type="submission" date="2024-02" db="EMBL/GenBank/DDBJ databases">
        <title>Genome analysis and characterization of Microbaculum marinisediminis sp. nov., isolated from marine sediment.</title>
        <authorList>
            <person name="Du Z.-J."/>
            <person name="Ye Y.-Q."/>
            <person name="Zhang Z.-R."/>
            <person name="Yuan S.-M."/>
            <person name="Zhang X.-Y."/>
        </authorList>
    </citation>
    <scope>NUCLEOTIDE SEQUENCE [LARGE SCALE GENOMIC DNA]</scope>
    <source>
        <strain evidence="2 3">SDUM1044001</strain>
    </source>
</reference>
<feature type="domain" description="HTH cro/C1-type" evidence="1">
    <location>
        <begin position="33"/>
        <end position="89"/>
    </location>
</feature>
<gene>
    <name evidence="2" type="ORF">V3328_06585</name>
</gene>
<dbReference type="NCBIfam" id="TIGR02612">
    <property type="entry name" value="mob_myst_A"/>
    <property type="match status" value="1"/>
</dbReference>
<sequence length="158" mass="17269">MSVKQTALRQYRKLVDTAARQVSGLSVPAEGWIATVRRSLAMSGAQLGRRAGLSRARISQVEQAELSGGTTLRTMHALAAAMGCRFVYAIVPDGGANPTVEDLIAAQARRKAHALVETTSKHMALEKQGLPPDALRQEIERIADEMVRDMPPDFWEYP</sequence>
<dbReference type="Proteomes" id="UP001378188">
    <property type="component" value="Unassembled WGS sequence"/>
</dbReference>
<evidence type="ECO:0000259" key="1">
    <source>
        <dbReference type="PROSITE" id="PS50943"/>
    </source>
</evidence>
<protein>
    <submittedName>
        <fullName evidence="2">Mobile mystery protein A</fullName>
    </submittedName>
</protein>
<evidence type="ECO:0000313" key="2">
    <source>
        <dbReference type="EMBL" id="MEJ8571131.1"/>
    </source>
</evidence>